<dbReference type="EMBL" id="JAOQJU010000010">
    <property type="protein sequence ID" value="MCU6686780.1"/>
    <property type="molecule type" value="Genomic_DNA"/>
</dbReference>
<organism evidence="1 2">
    <name type="scientific">Dorea acetigenes</name>
    <dbReference type="NCBI Taxonomy" id="2981787"/>
    <lineage>
        <taxon>Bacteria</taxon>
        <taxon>Bacillati</taxon>
        <taxon>Bacillota</taxon>
        <taxon>Clostridia</taxon>
        <taxon>Lachnospirales</taxon>
        <taxon>Lachnospiraceae</taxon>
        <taxon>Dorea</taxon>
    </lineage>
</organism>
<proteinExistence type="predicted"/>
<keyword evidence="2" id="KW-1185">Reference proteome</keyword>
<dbReference type="RefSeq" id="WP_158370102.1">
    <property type="nucleotide sequence ID" value="NZ_JAOQJU010000010.1"/>
</dbReference>
<protein>
    <recommendedName>
        <fullName evidence="3">DUF2188 domain-containing protein</fullName>
    </recommendedName>
</protein>
<accession>A0ABT2RN11</accession>
<dbReference type="Proteomes" id="UP001652431">
    <property type="component" value="Unassembled WGS sequence"/>
</dbReference>
<evidence type="ECO:0000313" key="1">
    <source>
        <dbReference type="EMBL" id="MCU6686780.1"/>
    </source>
</evidence>
<evidence type="ECO:0008006" key="3">
    <source>
        <dbReference type="Google" id="ProtNLM"/>
    </source>
</evidence>
<gene>
    <name evidence="1" type="ORF">OCV99_09525</name>
</gene>
<reference evidence="1 2" key="1">
    <citation type="journal article" date="2021" name="ISME Commun">
        <title>Automated analysis of genomic sequences facilitates high-throughput and comprehensive description of bacteria.</title>
        <authorList>
            <person name="Hitch T.C.A."/>
        </authorList>
    </citation>
    <scope>NUCLEOTIDE SEQUENCE [LARGE SCALE GENOMIC DNA]</scope>
    <source>
        <strain evidence="1 2">Sanger_03</strain>
    </source>
</reference>
<sequence>MPGKNADTGGCGGHCGENRKQEGKAVEYKGYYIAVGWNNREMGFDFDVYDSENKAVARSDAAYFFDDNAEKAAKEAVDKILQEQENGE</sequence>
<name>A0ABT2RN11_9FIRM</name>
<evidence type="ECO:0000313" key="2">
    <source>
        <dbReference type="Proteomes" id="UP001652431"/>
    </source>
</evidence>
<comment type="caution">
    <text evidence="1">The sequence shown here is derived from an EMBL/GenBank/DDBJ whole genome shotgun (WGS) entry which is preliminary data.</text>
</comment>